<name>A0A267EF62_9PLAT</name>
<organism evidence="3 4">
    <name type="scientific">Macrostomum lignano</name>
    <dbReference type="NCBI Taxonomy" id="282301"/>
    <lineage>
        <taxon>Eukaryota</taxon>
        <taxon>Metazoa</taxon>
        <taxon>Spiralia</taxon>
        <taxon>Lophotrochozoa</taxon>
        <taxon>Platyhelminthes</taxon>
        <taxon>Rhabditophora</taxon>
        <taxon>Macrostomorpha</taxon>
        <taxon>Macrostomida</taxon>
        <taxon>Macrostomidae</taxon>
        <taxon>Macrostomum</taxon>
    </lineage>
</organism>
<evidence type="ECO:0000256" key="2">
    <source>
        <dbReference type="SAM" id="Phobius"/>
    </source>
</evidence>
<dbReference type="EMBL" id="NIVC01002184">
    <property type="protein sequence ID" value="PAA60171.1"/>
    <property type="molecule type" value="Genomic_DNA"/>
</dbReference>
<feature type="region of interest" description="Disordered" evidence="1">
    <location>
        <begin position="150"/>
        <end position="171"/>
    </location>
</feature>
<feature type="transmembrane region" description="Helical" evidence="2">
    <location>
        <begin position="73"/>
        <end position="93"/>
    </location>
</feature>
<keyword evidence="4" id="KW-1185">Reference proteome</keyword>
<feature type="compositionally biased region" description="Basic and acidic residues" evidence="1">
    <location>
        <begin position="161"/>
        <end position="171"/>
    </location>
</feature>
<gene>
    <name evidence="3" type="ORF">BOX15_Mlig013477g1</name>
</gene>
<proteinExistence type="predicted"/>
<dbReference type="Proteomes" id="UP000215902">
    <property type="component" value="Unassembled WGS sequence"/>
</dbReference>
<comment type="caution">
    <text evidence="3">The sequence shown here is derived from an EMBL/GenBank/DDBJ whole genome shotgun (WGS) entry which is preliminary data.</text>
</comment>
<reference evidence="3 4" key="1">
    <citation type="submission" date="2017-06" db="EMBL/GenBank/DDBJ databases">
        <title>A platform for efficient transgenesis in Macrostomum lignano, a flatworm model organism for stem cell research.</title>
        <authorList>
            <person name="Berezikov E."/>
        </authorList>
    </citation>
    <scope>NUCLEOTIDE SEQUENCE [LARGE SCALE GENOMIC DNA]</scope>
    <source>
        <strain evidence="3">DV1</strain>
        <tissue evidence="3">Whole organism</tissue>
    </source>
</reference>
<keyword evidence="2" id="KW-0472">Membrane</keyword>
<evidence type="ECO:0000313" key="4">
    <source>
        <dbReference type="Proteomes" id="UP000215902"/>
    </source>
</evidence>
<keyword evidence="2" id="KW-1133">Transmembrane helix</keyword>
<evidence type="ECO:0000256" key="1">
    <source>
        <dbReference type="SAM" id="MobiDB-lite"/>
    </source>
</evidence>
<feature type="non-terminal residue" evidence="3">
    <location>
        <position position="1"/>
    </location>
</feature>
<protein>
    <submittedName>
        <fullName evidence="3">Uncharacterized protein</fullName>
    </submittedName>
</protein>
<sequence length="171" mass="19207">ASSRSAMQNLDQLQSSDPRLTAYRRCFVVSATVAGLTSSLPLWLAGRRLHRRVTEPEWPGRRLHLTGWQRRTIAAWVAPVGLAAFIGSSWLIFHQLRRRCRMGFYGVGSLAEADAAHCAWEAERQAELDRRVAQTRQMLRDRQAEKLREMRLMAPPAADGQDGRAGRDAGA</sequence>
<accession>A0A267EF62</accession>
<feature type="transmembrane region" description="Helical" evidence="2">
    <location>
        <begin position="26"/>
        <end position="46"/>
    </location>
</feature>
<dbReference type="AlphaFoldDB" id="A0A267EF62"/>
<keyword evidence="2" id="KW-0812">Transmembrane</keyword>
<evidence type="ECO:0000313" key="3">
    <source>
        <dbReference type="EMBL" id="PAA60171.1"/>
    </source>
</evidence>